<dbReference type="NCBIfam" id="NF033103">
    <property type="entry name" value="bla_class_A"/>
    <property type="match status" value="1"/>
</dbReference>
<comment type="catalytic activity">
    <reaction evidence="1">
        <text>a beta-lactam + H2O = a substituted beta-amino acid</text>
        <dbReference type="Rhea" id="RHEA:20401"/>
        <dbReference type="ChEBI" id="CHEBI:15377"/>
        <dbReference type="ChEBI" id="CHEBI:35627"/>
        <dbReference type="ChEBI" id="CHEBI:140347"/>
        <dbReference type="EC" id="3.5.2.6"/>
    </reaction>
</comment>
<protein>
    <recommendedName>
        <fullName evidence="3">beta-lactamase</fullName>
        <ecNumber evidence="3">3.5.2.6</ecNumber>
    </recommendedName>
</protein>
<dbReference type="GO" id="GO:0046677">
    <property type="term" value="P:response to antibiotic"/>
    <property type="evidence" value="ECO:0007669"/>
    <property type="project" value="InterPro"/>
</dbReference>
<reference evidence="5" key="1">
    <citation type="submission" date="2021-12" db="EMBL/GenBank/DDBJ databases">
        <title>Novel species in genus Dyadobacter.</title>
        <authorList>
            <person name="Ma C."/>
        </authorList>
    </citation>
    <scope>NUCLEOTIDE SEQUENCE</scope>
    <source>
        <strain evidence="5">CY399</strain>
    </source>
</reference>
<dbReference type="AlphaFoldDB" id="A0A9X1PE14"/>
<dbReference type="Pfam" id="PF13354">
    <property type="entry name" value="Beta-lactamase2"/>
    <property type="match status" value="1"/>
</dbReference>
<proteinExistence type="inferred from homology"/>
<sequence length="299" mass="32826">MKINTLRSILLTTIFFLPNILLAQKADLKSRIESITKQIDGVKGVAIMDLQSKEMTILNAEHKFPMLSSFKFPIAMAVLDQVDKGKLTLTQKYHLTKEDVQLKTHSPIRDKYPAGNVDLTIADLLTNMVSLSDNIACDILFKLAGGTKPVQDYVHSLGVKDIAIVANEEQMGQDWNVQYTNWCKPGAMLQLLDIFYKGKNLSKTSHDFLSKIMIDGPTGLNRIKGQLPKDAVVAHKTGTSGTNDKGVMAAVNDVGIVKMPNGKSFAIVLFISNSTADLKATELVMAQVSKAAYDHYAAK</sequence>
<accession>A0A9X1PE14</accession>
<evidence type="ECO:0000256" key="2">
    <source>
        <dbReference type="ARBA" id="ARBA00009009"/>
    </source>
</evidence>
<dbReference type="Proteomes" id="UP001139700">
    <property type="component" value="Unassembled WGS sequence"/>
</dbReference>
<dbReference type="SUPFAM" id="SSF56601">
    <property type="entry name" value="beta-lactamase/transpeptidase-like"/>
    <property type="match status" value="1"/>
</dbReference>
<dbReference type="Gene3D" id="3.40.710.10">
    <property type="entry name" value="DD-peptidase/beta-lactamase superfamily"/>
    <property type="match status" value="1"/>
</dbReference>
<evidence type="ECO:0000313" key="5">
    <source>
        <dbReference type="EMBL" id="MCF0042842.1"/>
    </source>
</evidence>
<dbReference type="InterPro" id="IPR000871">
    <property type="entry name" value="Beta-lactam_class-A"/>
</dbReference>
<dbReference type="GO" id="GO:0008800">
    <property type="term" value="F:beta-lactamase activity"/>
    <property type="evidence" value="ECO:0007669"/>
    <property type="project" value="UniProtKB-EC"/>
</dbReference>
<evidence type="ECO:0000256" key="3">
    <source>
        <dbReference type="ARBA" id="ARBA00012865"/>
    </source>
</evidence>
<name>A0A9X1PE14_9BACT</name>
<dbReference type="RefSeq" id="WP_234615674.1">
    <property type="nucleotide sequence ID" value="NZ_CP098806.1"/>
</dbReference>
<comment type="caution">
    <text evidence="5">The sequence shown here is derived from an EMBL/GenBank/DDBJ whole genome shotgun (WGS) entry which is preliminary data.</text>
</comment>
<evidence type="ECO:0000313" key="6">
    <source>
        <dbReference type="Proteomes" id="UP001139700"/>
    </source>
</evidence>
<dbReference type="InterPro" id="IPR012338">
    <property type="entry name" value="Beta-lactam/transpept-like"/>
</dbReference>
<dbReference type="PRINTS" id="PR00118">
    <property type="entry name" value="BLACTAMASEA"/>
</dbReference>
<evidence type="ECO:0000256" key="1">
    <source>
        <dbReference type="ARBA" id="ARBA00001526"/>
    </source>
</evidence>
<feature type="domain" description="Beta-lactamase class A catalytic" evidence="4">
    <location>
        <begin position="44"/>
        <end position="270"/>
    </location>
</feature>
<dbReference type="PANTHER" id="PTHR35333:SF3">
    <property type="entry name" value="BETA-LACTAMASE-TYPE TRANSPEPTIDASE FOLD CONTAINING PROTEIN"/>
    <property type="match status" value="1"/>
</dbReference>
<keyword evidence="6" id="KW-1185">Reference proteome</keyword>
<dbReference type="PANTHER" id="PTHR35333">
    <property type="entry name" value="BETA-LACTAMASE"/>
    <property type="match status" value="1"/>
</dbReference>
<evidence type="ECO:0000259" key="4">
    <source>
        <dbReference type="Pfam" id="PF13354"/>
    </source>
</evidence>
<comment type="similarity">
    <text evidence="2">Belongs to the class-A beta-lactamase family.</text>
</comment>
<dbReference type="GO" id="GO:0030655">
    <property type="term" value="P:beta-lactam antibiotic catabolic process"/>
    <property type="evidence" value="ECO:0007669"/>
    <property type="project" value="InterPro"/>
</dbReference>
<organism evidence="5 6">
    <name type="scientific">Dyadobacter fanqingshengii</name>
    <dbReference type="NCBI Taxonomy" id="2906443"/>
    <lineage>
        <taxon>Bacteria</taxon>
        <taxon>Pseudomonadati</taxon>
        <taxon>Bacteroidota</taxon>
        <taxon>Cytophagia</taxon>
        <taxon>Cytophagales</taxon>
        <taxon>Spirosomataceae</taxon>
        <taxon>Dyadobacter</taxon>
    </lineage>
</organism>
<dbReference type="InterPro" id="IPR045155">
    <property type="entry name" value="Beta-lactam_cat"/>
</dbReference>
<dbReference type="EC" id="3.5.2.6" evidence="3"/>
<dbReference type="EMBL" id="JAJTTA010000004">
    <property type="protein sequence ID" value="MCF0042842.1"/>
    <property type="molecule type" value="Genomic_DNA"/>
</dbReference>
<dbReference type="NCBIfam" id="NF012099">
    <property type="entry name" value="SubclassA2"/>
    <property type="match status" value="1"/>
</dbReference>
<gene>
    <name evidence="5" type="primary">bla</name>
    <name evidence="5" type="ORF">LXM24_22250</name>
</gene>